<dbReference type="InterPro" id="IPR046953">
    <property type="entry name" value="Spore_GerAC-like_C"/>
</dbReference>
<gene>
    <name evidence="10" type="ORF">MF646_01580</name>
</gene>
<keyword evidence="7" id="KW-0449">Lipoprotein</keyword>
<evidence type="ECO:0000256" key="7">
    <source>
        <dbReference type="ARBA" id="ARBA00023288"/>
    </source>
</evidence>
<dbReference type="InterPro" id="IPR008844">
    <property type="entry name" value="Spore_GerAC-like"/>
</dbReference>
<evidence type="ECO:0000313" key="11">
    <source>
        <dbReference type="Proteomes" id="UP001139150"/>
    </source>
</evidence>
<dbReference type="Pfam" id="PF25198">
    <property type="entry name" value="Spore_GerAC_N"/>
    <property type="match status" value="1"/>
</dbReference>
<dbReference type="Gene3D" id="3.30.300.210">
    <property type="entry name" value="Nutrient germinant receptor protein C, domain 3"/>
    <property type="match status" value="1"/>
</dbReference>
<dbReference type="NCBIfam" id="TIGR02887">
    <property type="entry name" value="spore_ger_x_C"/>
    <property type="match status" value="1"/>
</dbReference>
<dbReference type="PROSITE" id="PS51257">
    <property type="entry name" value="PROKAR_LIPOPROTEIN"/>
    <property type="match status" value="1"/>
</dbReference>
<comment type="subcellular location">
    <subcellularLocation>
        <location evidence="1">Membrane</location>
        <topology evidence="1">Lipid-anchor</topology>
    </subcellularLocation>
</comment>
<comment type="caution">
    <text evidence="10">The sequence shown here is derived from an EMBL/GenBank/DDBJ whole genome shotgun (WGS) entry which is preliminary data.</text>
</comment>
<evidence type="ECO:0000256" key="6">
    <source>
        <dbReference type="ARBA" id="ARBA00023139"/>
    </source>
</evidence>
<evidence type="ECO:0000256" key="3">
    <source>
        <dbReference type="ARBA" id="ARBA00022544"/>
    </source>
</evidence>
<comment type="similarity">
    <text evidence="2">Belongs to the GerABKC lipoprotein family.</text>
</comment>
<dbReference type="EMBL" id="JAKRYL010000002">
    <property type="protein sequence ID" value="MCL7745800.1"/>
    <property type="molecule type" value="Genomic_DNA"/>
</dbReference>
<proteinExistence type="inferred from homology"/>
<dbReference type="InterPro" id="IPR057336">
    <property type="entry name" value="GerAC_N"/>
</dbReference>
<keyword evidence="5" id="KW-0472">Membrane</keyword>
<name>A0A9X2CRC6_9BACI</name>
<protein>
    <submittedName>
        <fullName evidence="10">Ger(X)C family spore germination protein</fullName>
    </submittedName>
</protein>
<evidence type="ECO:0000259" key="9">
    <source>
        <dbReference type="Pfam" id="PF25198"/>
    </source>
</evidence>
<evidence type="ECO:0000256" key="1">
    <source>
        <dbReference type="ARBA" id="ARBA00004635"/>
    </source>
</evidence>
<accession>A0A9X2CRC6</accession>
<sequence length="396" mass="45049">MRETGVLIILSCLLIVSGCWDRKELDQVSLVTGLALEISDDEAFSLTIEAINASELNDQTAEGMTPTITYELKGLTMAELLNKMNLGITRELNFSHTRTLIIDEKVAEEGISRFLQFLEKSGQFRNDFQIIVARGVRAKDIITTTYPIQKVPSLKMYEQFRTIKDNWGGYPDSALTDFVFALTSPGRHPVAAAVTIRGNPNEGRNVDDNRELDLDAVIEYDGMAMFHKDRLVGFLSAEETRNYMWTQDIDQTTATADCGKDGFFALQVYNSHTKVTANYDGDVPAITLRIIIEGDIHDNQCPDGLDEIKTYEKYQNIMEDHLEQKLTTTITNVQNEYGVDVFGFGEHLSKQQYKKFKEHKDDWDEEFKKAKISVNAKVYIRRDGMRTKSFIEQVDE</sequence>
<evidence type="ECO:0000256" key="2">
    <source>
        <dbReference type="ARBA" id="ARBA00007886"/>
    </source>
</evidence>
<reference evidence="10" key="1">
    <citation type="submission" date="2022-02" db="EMBL/GenBank/DDBJ databases">
        <title>Halalkalibacter sp. nov. isolated from Lonar Lake, India.</title>
        <authorList>
            <person name="Joshi A."/>
            <person name="Thite S."/>
            <person name="Lodha T."/>
        </authorList>
    </citation>
    <scope>NUCLEOTIDE SEQUENCE</scope>
    <source>
        <strain evidence="10">MEB205</strain>
    </source>
</reference>
<dbReference type="PANTHER" id="PTHR35789:SF1">
    <property type="entry name" value="SPORE GERMINATION PROTEIN B3"/>
    <property type="match status" value="1"/>
</dbReference>
<evidence type="ECO:0000256" key="5">
    <source>
        <dbReference type="ARBA" id="ARBA00023136"/>
    </source>
</evidence>
<dbReference type="AlphaFoldDB" id="A0A9X2CRC6"/>
<keyword evidence="6" id="KW-0564">Palmitate</keyword>
<dbReference type="InterPro" id="IPR038501">
    <property type="entry name" value="Spore_GerAC_C_sf"/>
</dbReference>
<dbReference type="Proteomes" id="UP001139150">
    <property type="component" value="Unassembled WGS sequence"/>
</dbReference>
<dbReference type="GO" id="GO:0016020">
    <property type="term" value="C:membrane"/>
    <property type="evidence" value="ECO:0007669"/>
    <property type="project" value="UniProtKB-SubCell"/>
</dbReference>
<keyword evidence="3" id="KW-0309">Germination</keyword>
<dbReference type="Pfam" id="PF05504">
    <property type="entry name" value="Spore_GerAC"/>
    <property type="match status" value="1"/>
</dbReference>
<keyword evidence="11" id="KW-1185">Reference proteome</keyword>
<evidence type="ECO:0000256" key="4">
    <source>
        <dbReference type="ARBA" id="ARBA00022729"/>
    </source>
</evidence>
<organism evidence="10 11">
    <name type="scientific">Halalkalibacter alkaliphilus</name>
    <dbReference type="NCBI Taxonomy" id="2917993"/>
    <lineage>
        <taxon>Bacteria</taxon>
        <taxon>Bacillati</taxon>
        <taxon>Bacillota</taxon>
        <taxon>Bacilli</taxon>
        <taxon>Bacillales</taxon>
        <taxon>Bacillaceae</taxon>
        <taxon>Halalkalibacter</taxon>
    </lineage>
</organism>
<feature type="domain" description="Spore germination protein N-terminal" evidence="9">
    <location>
        <begin position="21"/>
        <end position="195"/>
    </location>
</feature>
<dbReference type="RefSeq" id="WP_250094741.1">
    <property type="nucleotide sequence ID" value="NZ_JAKRYL010000002.1"/>
</dbReference>
<evidence type="ECO:0000259" key="8">
    <source>
        <dbReference type="Pfam" id="PF05504"/>
    </source>
</evidence>
<evidence type="ECO:0000313" key="10">
    <source>
        <dbReference type="EMBL" id="MCL7745800.1"/>
    </source>
</evidence>
<feature type="domain" description="Spore germination GerAC-like C-terminal" evidence="8">
    <location>
        <begin position="221"/>
        <end position="384"/>
    </location>
</feature>
<keyword evidence="4" id="KW-0732">Signal</keyword>
<dbReference type="PANTHER" id="PTHR35789">
    <property type="entry name" value="SPORE GERMINATION PROTEIN B3"/>
    <property type="match status" value="1"/>
</dbReference>
<dbReference type="GO" id="GO:0009847">
    <property type="term" value="P:spore germination"/>
    <property type="evidence" value="ECO:0007669"/>
    <property type="project" value="InterPro"/>
</dbReference>